<evidence type="ECO:0000256" key="1">
    <source>
        <dbReference type="SAM" id="MobiDB-lite"/>
    </source>
</evidence>
<evidence type="ECO:0000313" key="2">
    <source>
        <dbReference type="EMBL" id="MPM55504.1"/>
    </source>
</evidence>
<proteinExistence type="predicted"/>
<protein>
    <submittedName>
        <fullName evidence="2">Uncharacterized protein</fullName>
    </submittedName>
</protein>
<reference evidence="2" key="1">
    <citation type="submission" date="2019-08" db="EMBL/GenBank/DDBJ databases">
        <authorList>
            <person name="Kucharzyk K."/>
            <person name="Murdoch R.W."/>
            <person name="Higgins S."/>
            <person name="Loffler F."/>
        </authorList>
    </citation>
    <scope>NUCLEOTIDE SEQUENCE</scope>
</reference>
<dbReference type="EMBL" id="VSSQ01015303">
    <property type="protein sequence ID" value="MPM55504.1"/>
    <property type="molecule type" value="Genomic_DNA"/>
</dbReference>
<organism evidence="2">
    <name type="scientific">bioreactor metagenome</name>
    <dbReference type="NCBI Taxonomy" id="1076179"/>
    <lineage>
        <taxon>unclassified sequences</taxon>
        <taxon>metagenomes</taxon>
        <taxon>ecological metagenomes</taxon>
    </lineage>
</organism>
<comment type="caution">
    <text evidence="2">The sequence shown here is derived from an EMBL/GenBank/DDBJ whole genome shotgun (WGS) entry which is preliminary data.</text>
</comment>
<accession>A0A645B198</accession>
<dbReference type="AlphaFoldDB" id="A0A645B198"/>
<feature type="compositionally biased region" description="Basic and acidic residues" evidence="1">
    <location>
        <begin position="14"/>
        <end position="25"/>
    </location>
</feature>
<gene>
    <name evidence="2" type="ORF">SDC9_102301</name>
</gene>
<feature type="region of interest" description="Disordered" evidence="1">
    <location>
        <begin position="49"/>
        <end position="106"/>
    </location>
</feature>
<name>A0A645B198_9ZZZZ</name>
<sequence>MHPEGVDGHVSVPGEDRHAAEDNADGRCRCDIHAGDQRQRGADRACKHRVAGHGAAGSDETNVRKVNRRGDHHALQGLAHNEADKETGPDGVEPGSRDGMAEPPGAARCNQRDYDCFKNQFSHSFSIHFELKI</sequence>
<feature type="region of interest" description="Disordered" evidence="1">
    <location>
        <begin position="1"/>
        <end position="25"/>
    </location>
</feature>